<feature type="transmembrane region" description="Helical" evidence="5">
    <location>
        <begin position="101"/>
        <end position="120"/>
    </location>
</feature>
<dbReference type="PANTHER" id="PTHR37422">
    <property type="entry name" value="TEICHURONIC ACID BIOSYNTHESIS PROTEIN TUAE"/>
    <property type="match status" value="1"/>
</dbReference>
<feature type="transmembrane region" description="Helical" evidence="5">
    <location>
        <begin position="127"/>
        <end position="149"/>
    </location>
</feature>
<dbReference type="EMBL" id="APQK01000014">
    <property type="protein sequence ID" value="ENW03379.1"/>
    <property type="molecule type" value="Genomic_DNA"/>
</dbReference>
<evidence type="ECO:0000256" key="4">
    <source>
        <dbReference type="ARBA" id="ARBA00023136"/>
    </source>
</evidence>
<dbReference type="HOGENOM" id="CLU_673731_0_0_6"/>
<feature type="transmembrane region" description="Helical" evidence="5">
    <location>
        <begin position="361"/>
        <end position="379"/>
    </location>
</feature>
<feature type="domain" description="O-antigen ligase-related" evidence="6">
    <location>
        <begin position="200"/>
        <end position="338"/>
    </location>
</feature>
<dbReference type="InterPro" id="IPR007016">
    <property type="entry name" value="O-antigen_ligase-rel_domated"/>
</dbReference>
<dbReference type="AlphaFoldDB" id="N9FES8"/>
<evidence type="ECO:0000313" key="7">
    <source>
        <dbReference type="EMBL" id="ENW03379.1"/>
    </source>
</evidence>
<evidence type="ECO:0000259" key="6">
    <source>
        <dbReference type="Pfam" id="PF04932"/>
    </source>
</evidence>
<keyword evidence="3 5" id="KW-1133">Transmembrane helix</keyword>
<feature type="transmembrane region" description="Helical" evidence="5">
    <location>
        <begin position="325"/>
        <end position="349"/>
    </location>
</feature>
<gene>
    <name evidence="7" type="ORF">F934_02635</name>
</gene>
<evidence type="ECO:0000256" key="2">
    <source>
        <dbReference type="ARBA" id="ARBA00022692"/>
    </source>
</evidence>
<name>N9FES8_9GAMM</name>
<evidence type="ECO:0000256" key="3">
    <source>
        <dbReference type="ARBA" id="ARBA00022989"/>
    </source>
</evidence>
<feature type="transmembrane region" description="Helical" evidence="5">
    <location>
        <begin position="385"/>
        <end position="404"/>
    </location>
</feature>
<accession>N9FES8</accession>
<keyword evidence="2 5" id="KW-0812">Transmembrane</keyword>
<organism evidence="7 8">
    <name type="scientific">Acinetobacter beijerinckii ANC 3835</name>
    <dbReference type="NCBI Taxonomy" id="1217649"/>
    <lineage>
        <taxon>Bacteria</taxon>
        <taxon>Pseudomonadati</taxon>
        <taxon>Pseudomonadota</taxon>
        <taxon>Gammaproteobacteria</taxon>
        <taxon>Moraxellales</taxon>
        <taxon>Moraxellaceae</taxon>
        <taxon>Acinetobacter</taxon>
    </lineage>
</organism>
<feature type="transmembrane region" description="Helical" evidence="5">
    <location>
        <begin position="44"/>
        <end position="61"/>
    </location>
</feature>
<reference evidence="7 8" key="1">
    <citation type="submission" date="2013-02" db="EMBL/GenBank/DDBJ databases">
        <title>The Genome Sequence of Acinetobacter beijerinckii ANC 3835.</title>
        <authorList>
            <consortium name="The Broad Institute Genome Sequencing Platform"/>
            <consortium name="The Broad Institute Genome Sequencing Center for Infectious Disease"/>
            <person name="Cerqueira G."/>
            <person name="Feldgarden M."/>
            <person name="Courvalin P."/>
            <person name="Perichon B."/>
            <person name="Grillot-Courvalin C."/>
            <person name="Clermont D."/>
            <person name="Rocha E."/>
            <person name="Yoon E.-J."/>
            <person name="Nemec A."/>
            <person name="Walker B."/>
            <person name="Young S.K."/>
            <person name="Zeng Q."/>
            <person name="Gargeya S."/>
            <person name="Fitzgerald M."/>
            <person name="Haas B."/>
            <person name="Abouelleil A."/>
            <person name="Alvarado L."/>
            <person name="Arachchi H.M."/>
            <person name="Berlin A.M."/>
            <person name="Chapman S.B."/>
            <person name="Dewar J."/>
            <person name="Goldberg J."/>
            <person name="Griggs A."/>
            <person name="Gujja S."/>
            <person name="Hansen M."/>
            <person name="Howarth C."/>
            <person name="Imamovic A."/>
            <person name="Larimer J."/>
            <person name="McCowan C."/>
            <person name="Murphy C."/>
            <person name="Neiman D."/>
            <person name="Pearson M."/>
            <person name="Priest M."/>
            <person name="Roberts A."/>
            <person name="Saif S."/>
            <person name="Shea T."/>
            <person name="Sisk P."/>
            <person name="Sykes S."/>
            <person name="Wortman J."/>
            <person name="Nusbaum C."/>
            <person name="Birren B."/>
        </authorList>
    </citation>
    <scope>NUCLEOTIDE SEQUENCE [LARGE SCALE GENOMIC DNA]</scope>
    <source>
        <strain evidence="7 8">ANC 3835</strain>
    </source>
</reference>
<keyword evidence="4 5" id="KW-0472">Membrane</keyword>
<feature type="transmembrane region" description="Helical" evidence="5">
    <location>
        <begin position="169"/>
        <end position="190"/>
    </location>
</feature>
<evidence type="ECO:0000256" key="5">
    <source>
        <dbReference type="SAM" id="Phobius"/>
    </source>
</evidence>
<dbReference type="GO" id="GO:0016020">
    <property type="term" value="C:membrane"/>
    <property type="evidence" value="ECO:0007669"/>
    <property type="project" value="UniProtKB-SubCell"/>
</dbReference>
<dbReference type="InterPro" id="IPR051533">
    <property type="entry name" value="WaaL-like"/>
</dbReference>
<evidence type="ECO:0000256" key="1">
    <source>
        <dbReference type="ARBA" id="ARBA00004141"/>
    </source>
</evidence>
<feature type="transmembrane region" description="Helical" evidence="5">
    <location>
        <begin position="195"/>
        <end position="211"/>
    </location>
</feature>
<evidence type="ECO:0000313" key="8">
    <source>
        <dbReference type="Proteomes" id="UP000018417"/>
    </source>
</evidence>
<protein>
    <recommendedName>
        <fullName evidence="6">O-antigen ligase-related domain-containing protein</fullName>
    </recommendedName>
</protein>
<comment type="subcellular location">
    <subcellularLocation>
        <location evidence="1">Membrane</location>
        <topology evidence="1">Multi-pass membrane protein</topology>
    </subcellularLocation>
</comment>
<proteinExistence type="predicted"/>
<comment type="caution">
    <text evidence="7">The sequence shown here is derived from an EMBL/GenBank/DDBJ whole genome shotgun (WGS) entry which is preliminary data.</text>
</comment>
<sequence length="408" mass="46869">MYKVSLSSGRNFVVLISIVLVLLPLSLPVGNIGDKPIDLTYSDLLLAISFIYFLFVGKFLASRNERKLLLISVFTFSFIVFLGGIGSILKEGDILPFLSSIRFAKHILFVFSAFLIYKLYRPSLDTLITYTGYVSLWLIVVLFLSDVFFNPQFPSSRWGGVFLGFETYGFPNSIAVFYSFYICFILILLFSKKRMLIIPILLLILGIIFFTFSRSGWVTALIVLLPVMIYSSLKSKRLIFINISLLVFLVVCISFFFDKLFPIIEPWMYKVDTITGKDITVSGRDLIWNEAIKLIYDQPLFGYLFFPFSNYVSGYDTPHQQYLEILYKMGLVGFSFYFLYLFYLYLVFAKAGWSGNLLRKVVVTSVSLLTLGIMITNFGQPNFSFSLLSNAYIFFLSLYYFVFLGELN</sequence>
<dbReference type="PATRIC" id="fig|1217649.3.peg.2561"/>
<dbReference type="PANTHER" id="PTHR37422:SF17">
    <property type="entry name" value="O-ANTIGEN LIGASE"/>
    <property type="match status" value="1"/>
</dbReference>
<feature type="transmembrane region" description="Helical" evidence="5">
    <location>
        <begin position="238"/>
        <end position="257"/>
    </location>
</feature>
<dbReference type="Pfam" id="PF04932">
    <property type="entry name" value="Wzy_C"/>
    <property type="match status" value="1"/>
</dbReference>
<feature type="transmembrane region" description="Helical" evidence="5">
    <location>
        <begin position="68"/>
        <end position="89"/>
    </location>
</feature>
<feature type="transmembrane region" description="Helical" evidence="5">
    <location>
        <begin position="217"/>
        <end position="233"/>
    </location>
</feature>
<dbReference type="RefSeq" id="WP_005055478.1">
    <property type="nucleotide sequence ID" value="NZ_KB849760.1"/>
</dbReference>
<dbReference type="Proteomes" id="UP000018417">
    <property type="component" value="Unassembled WGS sequence"/>
</dbReference>